<dbReference type="Gene3D" id="2.60.40.10">
    <property type="entry name" value="Immunoglobulins"/>
    <property type="match status" value="1"/>
</dbReference>
<evidence type="ECO:0000256" key="6">
    <source>
        <dbReference type="SAM" id="SignalP"/>
    </source>
</evidence>
<dbReference type="Proteomes" id="UP000662770">
    <property type="component" value="Chromosome"/>
</dbReference>
<keyword evidence="3" id="KW-0119">Carbohydrate metabolism</keyword>
<dbReference type="InterPro" id="IPR036881">
    <property type="entry name" value="Glyco_hydro_3_C_sf"/>
</dbReference>
<dbReference type="RefSeq" id="WP_207354204.1">
    <property type="nucleotide sequence ID" value="NZ_CP071503.1"/>
</dbReference>
<dbReference type="Gene3D" id="3.40.50.1700">
    <property type="entry name" value="Glycoside hydrolase family 3 C-terminal domain"/>
    <property type="match status" value="1"/>
</dbReference>
<dbReference type="InterPro" id="IPR036962">
    <property type="entry name" value="Glyco_hydro_3_N_sf"/>
</dbReference>
<dbReference type="PANTHER" id="PTHR42715:SF10">
    <property type="entry name" value="BETA-GLUCOSIDASE"/>
    <property type="match status" value="1"/>
</dbReference>
<evidence type="ECO:0000256" key="4">
    <source>
        <dbReference type="ARBA" id="ARBA00023295"/>
    </source>
</evidence>
<dbReference type="Pfam" id="PF01915">
    <property type="entry name" value="Glyco_hydro_3_C"/>
    <property type="match status" value="1"/>
</dbReference>
<evidence type="ECO:0000259" key="7">
    <source>
        <dbReference type="SMART" id="SM01217"/>
    </source>
</evidence>
<evidence type="ECO:0000256" key="3">
    <source>
        <dbReference type="ARBA" id="ARBA00023277"/>
    </source>
</evidence>
<dbReference type="InterPro" id="IPR001764">
    <property type="entry name" value="Glyco_hydro_3_N"/>
</dbReference>
<reference evidence="8 9" key="1">
    <citation type="submission" date="2021-03" db="EMBL/GenBank/DDBJ databases">
        <title>Novel species identification of genus Shewanella.</title>
        <authorList>
            <person name="Liu G."/>
            <person name="Zhang Q."/>
        </authorList>
    </citation>
    <scope>NUCLEOTIDE SEQUENCE [LARGE SCALE GENOMIC DNA]</scope>
    <source>
        <strain evidence="8 9">FJAT-51800</strain>
    </source>
</reference>
<accession>A0ABX7QPV0</accession>
<evidence type="ECO:0000313" key="8">
    <source>
        <dbReference type="EMBL" id="QSX32966.1"/>
    </source>
</evidence>
<keyword evidence="6" id="KW-0732">Signal</keyword>
<dbReference type="Pfam" id="PF00933">
    <property type="entry name" value="Glyco_hydro_3"/>
    <property type="match status" value="1"/>
</dbReference>
<dbReference type="InterPro" id="IPR026891">
    <property type="entry name" value="Fn3-like"/>
</dbReference>
<dbReference type="PROSITE" id="PS00775">
    <property type="entry name" value="GLYCOSYL_HYDROL_F3"/>
    <property type="match status" value="1"/>
</dbReference>
<dbReference type="Pfam" id="PF14310">
    <property type="entry name" value="Fn3-like"/>
    <property type="match status" value="1"/>
</dbReference>
<keyword evidence="2 5" id="KW-0378">Hydrolase</keyword>
<keyword evidence="4 5" id="KW-0326">Glycosidase</keyword>
<protein>
    <submittedName>
        <fullName evidence="8">Glycoside hydrolase family 3 protein</fullName>
    </submittedName>
</protein>
<dbReference type="InterPro" id="IPR019800">
    <property type="entry name" value="Glyco_hydro_3_AS"/>
</dbReference>
<dbReference type="PRINTS" id="PR00133">
    <property type="entry name" value="GLHYDRLASE3"/>
</dbReference>
<sequence length="822" mass="87917">MKSFKRTKLSQLIQLAPFMVLLSACGGGDNTPASNNSSTTPIVSNVIAPGMAVSDAEADRRAKSLLNQLTLDQKISLVHGHGSPVGQLGYIGLNYPAVPGAMDKAVGFIPGVAALGIPDNNMVDGSSGVTAEGLQATSLPATVGMAATWSPDLLYQYGKRIGAEARVLGFTTVLGGGINLIRDPRTGRGFEYMGEDPILAGELAAERTIGVQENKMQSTIKHFAFNNMETNRMVQNSIIDEQTMRETELLGFEIAITKGHPSYIMCAFNQVNGEYSCENDYLLNQVLKTEWGFKGMVMSDWGAQSSTVKAALNGLDEEQPGQEAQDTDIPQFMALYMGGPWFIDNLATAVKADEVPMSRLDDMVYRKLRSLIAVGLMDAPPQTPSAINESAGNADAKRFADASMVLMKNDAPAHVAESTPVLPLDKNSVQSIVVVGGYADSGVLSGGGSGGAAPLIENQIDKCGQLPISPYPTCPNYIGDTPLDSLKHEYPNAVISYFDGNDATAAAAAAADADATIIFAAAWFNEGVDNPDMKLASPENNDSGVYTYDQDQLISTVAARAKRSIVVLETGQAVLMPWVDEVDAILNAWYPGVKGAETIADIISGDVNPSGKLPITFPKSEQDIVMPSLPTNLGAFLGAGAMIKSLENTVRNIVTGILGPGVYDALRQVPYTEQLAWNGYKWMDKNNIEPLFAFGHGLSYSTFVYSQGEAKALPNGDVQVTLQIDNNSNRAGTEIAQVYVSLPADVPGNEQPPKRLAGWSRVDFEAQELKTVTVDIPRKYFSTWDSVNDKWIVTPGAYTFTVSDSAAVDKSSNTLVTELNIQ</sequence>
<dbReference type="InterPro" id="IPR050288">
    <property type="entry name" value="Cellulose_deg_GH3"/>
</dbReference>
<evidence type="ECO:0000256" key="1">
    <source>
        <dbReference type="ARBA" id="ARBA00005336"/>
    </source>
</evidence>
<feature type="domain" description="Fibronectin type III-like" evidence="7">
    <location>
        <begin position="734"/>
        <end position="806"/>
    </location>
</feature>
<dbReference type="EMBL" id="CP071503">
    <property type="protein sequence ID" value="QSX32966.1"/>
    <property type="molecule type" value="Genomic_DNA"/>
</dbReference>
<keyword evidence="9" id="KW-1185">Reference proteome</keyword>
<dbReference type="InterPro" id="IPR017853">
    <property type="entry name" value="GH"/>
</dbReference>
<evidence type="ECO:0000256" key="2">
    <source>
        <dbReference type="ARBA" id="ARBA00022801"/>
    </source>
</evidence>
<feature type="chain" id="PRO_5045423467" evidence="6">
    <location>
        <begin position="27"/>
        <end position="822"/>
    </location>
</feature>
<gene>
    <name evidence="8" type="ORF">JYB87_14655</name>
</gene>
<feature type="signal peptide" evidence="6">
    <location>
        <begin position="1"/>
        <end position="26"/>
    </location>
</feature>
<dbReference type="InterPro" id="IPR002772">
    <property type="entry name" value="Glyco_hydro_3_C"/>
</dbReference>
<dbReference type="Gene3D" id="3.20.20.300">
    <property type="entry name" value="Glycoside hydrolase, family 3, N-terminal domain"/>
    <property type="match status" value="1"/>
</dbReference>
<dbReference type="SMART" id="SM01217">
    <property type="entry name" value="Fn3_like"/>
    <property type="match status" value="1"/>
</dbReference>
<comment type="similarity">
    <text evidence="1 5">Belongs to the glycosyl hydrolase 3 family.</text>
</comment>
<dbReference type="SUPFAM" id="SSF51445">
    <property type="entry name" value="(Trans)glycosidases"/>
    <property type="match status" value="1"/>
</dbReference>
<dbReference type="SUPFAM" id="SSF52279">
    <property type="entry name" value="Beta-D-glucan exohydrolase, C-terminal domain"/>
    <property type="match status" value="1"/>
</dbReference>
<dbReference type="PANTHER" id="PTHR42715">
    <property type="entry name" value="BETA-GLUCOSIDASE"/>
    <property type="match status" value="1"/>
</dbReference>
<organism evidence="8 9">
    <name type="scientific">Shewanella avicenniae</name>
    <dbReference type="NCBI Taxonomy" id="2814294"/>
    <lineage>
        <taxon>Bacteria</taxon>
        <taxon>Pseudomonadati</taxon>
        <taxon>Pseudomonadota</taxon>
        <taxon>Gammaproteobacteria</taxon>
        <taxon>Alteromonadales</taxon>
        <taxon>Shewanellaceae</taxon>
        <taxon>Shewanella</taxon>
    </lineage>
</organism>
<evidence type="ECO:0000256" key="5">
    <source>
        <dbReference type="RuleBase" id="RU361161"/>
    </source>
</evidence>
<evidence type="ECO:0000313" key="9">
    <source>
        <dbReference type="Proteomes" id="UP000662770"/>
    </source>
</evidence>
<dbReference type="InterPro" id="IPR013783">
    <property type="entry name" value="Ig-like_fold"/>
</dbReference>
<dbReference type="GO" id="GO:0016787">
    <property type="term" value="F:hydrolase activity"/>
    <property type="evidence" value="ECO:0007669"/>
    <property type="project" value="UniProtKB-KW"/>
</dbReference>
<dbReference type="PROSITE" id="PS51257">
    <property type="entry name" value="PROKAR_LIPOPROTEIN"/>
    <property type="match status" value="1"/>
</dbReference>
<name>A0ABX7QPV0_9GAMM</name>
<proteinExistence type="inferred from homology"/>